<reference evidence="3" key="2">
    <citation type="submission" date="2020-09" db="EMBL/GenBank/DDBJ databases">
        <authorList>
            <person name="Sun Q."/>
            <person name="Ohkuma M."/>
        </authorList>
    </citation>
    <scope>NUCLEOTIDE SEQUENCE</scope>
    <source>
        <strain evidence="3">JCM 3346</strain>
    </source>
</reference>
<dbReference type="PANTHER" id="PTHR43792:SF1">
    <property type="entry name" value="N-ACETYLTRANSFERASE DOMAIN-CONTAINING PROTEIN"/>
    <property type="match status" value="1"/>
</dbReference>
<reference evidence="3" key="1">
    <citation type="journal article" date="2014" name="Int. J. Syst. Evol. Microbiol.">
        <title>Complete genome sequence of Corynebacterium casei LMG S-19264T (=DSM 44701T), isolated from a smear-ripened cheese.</title>
        <authorList>
            <consortium name="US DOE Joint Genome Institute (JGI-PGF)"/>
            <person name="Walter F."/>
            <person name="Albersmeier A."/>
            <person name="Kalinowski J."/>
            <person name="Ruckert C."/>
        </authorList>
    </citation>
    <scope>NUCLEOTIDE SEQUENCE</scope>
    <source>
        <strain evidence="3">JCM 3346</strain>
    </source>
</reference>
<dbReference type="InterPro" id="IPR051531">
    <property type="entry name" value="N-acetyltransferase"/>
</dbReference>
<protein>
    <submittedName>
        <fullName evidence="3">N-acetyltransferase</fullName>
    </submittedName>
</protein>
<feature type="region of interest" description="Disordered" evidence="1">
    <location>
        <begin position="1"/>
        <end position="23"/>
    </location>
</feature>
<feature type="compositionally biased region" description="Low complexity" evidence="1">
    <location>
        <begin position="7"/>
        <end position="18"/>
    </location>
</feature>
<name>A0A918FDY1_AGRME</name>
<organism evidence="3 4">
    <name type="scientific">Agromyces mediolanus</name>
    <name type="common">Corynebacterium mediolanum</name>
    <dbReference type="NCBI Taxonomy" id="41986"/>
    <lineage>
        <taxon>Bacteria</taxon>
        <taxon>Bacillati</taxon>
        <taxon>Actinomycetota</taxon>
        <taxon>Actinomycetes</taxon>
        <taxon>Micrococcales</taxon>
        <taxon>Microbacteriaceae</taxon>
        <taxon>Agromyces</taxon>
    </lineage>
</organism>
<dbReference type="Gene3D" id="3.40.630.30">
    <property type="match status" value="1"/>
</dbReference>
<dbReference type="GO" id="GO:0016747">
    <property type="term" value="F:acyltransferase activity, transferring groups other than amino-acyl groups"/>
    <property type="evidence" value="ECO:0007669"/>
    <property type="project" value="InterPro"/>
</dbReference>
<keyword evidence="4" id="KW-1185">Reference proteome</keyword>
<evidence type="ECO:0000256" key="1">
    <source>
        <dbReference type="SAM" id="MobiDB-lite"/>
    </source>
</evidence>
<dbReference type="EMBL" id="BMRJ01000002">
    <property type="protein sequence ID" value="GGR26071.1"/>
    <property type="molecule type" value="Genomic_DNA"/>
</dbReference>
<evidence type="ECO:0000313" key="3">
    <source>
        <dbReference type="EMBL" id="GGR26071.1"/>
    </source>
</evidence>
<dbReference type="SUPFAM" id="SSF55729">
    <property type="entry name" value="Acyl-CoA N-acyltransferases (Nat)"/>
    <property type="match status" value="1"/>
</dbReference>
<sequence length="232" mass="25681">MTADARPTTPDSVPPVDTAHSSGAPALALPFDVEEIERRPIVTERLVIRPITADDSDDIWEYQRLPEVLRYIPWPERSREEAHEHTMRRVGSRLLAEDGDNVHFAMVLSGEPSPTGSGRDRVVGDVMVRVASVEHARLELGWVLHPDFQGRGLAAEGTAAVLAFAFDTLQAHRVLAELVAANTASAKLCLRLGMRHEATFVEDEYDRDAGAWLDMAFYAVLRREHLAARLAG</sequence>
<dbReference type="PROSITE" id="PS51186">
    <property type="entry name" value="GNAT"/>
    <property type="match status" value="1"/>
</dbReference>
<accession>A0A918FDY1</accession>
<proteinExistence type="predicted"/>
<dbReference type="Pfam" id="PF13302">
    <property type="entry name" value="Acetyltransf_3"/>
    <property type="match status" value="1"/>
</dbReference>
<feature type="domain" description="N-acetyltransferase" evidence="2">
    <location>
        <begin position="46"/>
        <end position="224"/>
    </location>
</feature>
<comment type="caution">
    <text evidence="3">The sequence shown here is derived from an EMBL/GenBank/DDBJ whole genome shotgun (WGS) entry which is preliminary data.</text>
</comment>
<dbReference type="InterPro" id="IPR000182">
    <property type="entry name" value="GNAT_dom"/>
</dbReference>
<dbReference type="Proteomes" id="UP000610303">
    <property type="component" value="Unassembled WGS sequence"/>
</dbReference>
<evidence type="ECO:0000313" key="4">
    <source>
        <dbReference type="Proteomes" id="UP000610303"/>
    </source>
</evidence>
<dbReference type="PANTHER" id="PTHR43792">
    <property type="entry name" value="GNAT FAMILY, PUTATIVE (AFU_ORTHOLOGUE AFUA_3G00765)-RELATED-RELATED"/>
    <property type="match status" value="1"/>
</dbReference>
<evidence type="ECO:0000259" key="2">
    <source>
        <dbReference type="PROSITE" id="PS51186"/>
    </source>
</evidence>
<gene>
    <name evidence="3" type="ORF">GCM10010196_19450</name>
</gene>
<dbReference type="AlphaFoldDB" id="A0A918FDY1"/>
<dbReference type="RefSeq" id="WP_189085175.1">
    <property type="nucleotide sequence ID" value="NZ_BMRJ01000002.1"/>
</dbReference>
<dbReference type="InterPro" id="IPR016181">
    <property type="entry name" value="Acyl_CoA_acyltransferase"/>
</dbReference>